<evidence type="ECO:0000313" key="6">
    <source>
        <dbReference type="EMBL" id="KAK8773850.1"/>
    </source>
</evidence>
<feature type="non-terminal residue" evidence="6">
    <location>
        <position position="443"/>
    </location>
</feature>
<gene>
    <name evidence="6" type="ORF">V5799_011616</name>
</gene>
<protein>
    <recommendedName>
        <fullName evidence="5">Fucosyltransferase N-terminal domain-containing protein</fullName>
    </recommendedName>
</protein>
<name>A0AAQ4EGN5_AMBAM</name>
<proteinExistence type="predicted"/>
<dbReference type="InterPro" id="IPR001503">
    <property type="entry name" value="Glyco_trans_10"/>
</dbReference>
<evidence type="ECO:0000256" key="1">
    <source>
        <dbReference type="ARBA" id="ARBA00004447"/>
    </source>
</evidence>
<dbReference type="Pfam" id="PF17039">
    <property type="entry name" value="Glyco_tran_10_N"/>
    <property type="match status" value="1"/>
</dbReference>
<dbReference type="GO" id="GO:0032580">
    <property type="term" value="C:Golgi cisterna membrane"/>
    <property type="evidence" value="ECO:0007669"/>
    <property type="project" value="UniProtKB-SubCell"/>
</dbReference>
<keyword evidence="7" id="KW-1185">Reference proteome</keyword>
<dbReference type="PANTHER" id="PTHR48438:SF1">
    <property type="entry name" value="ALPHA-(1,3)-FUCOSYLTRANSFERASE C-RELATED"/>
    <property type="match status" value="1"/>
</dbReference>
<evidence type="ECO:0000313" key="7">
    <source>
        <dbReference type="Proteomes" id="UP001321473"/>
    </source>
</evidence>
<reference evidence="6 7" key="1">
    <citation type="journal article" date="2023" name="Arcadia Sci">
        <title>De novo assembly of a long-read Amblyomma americanum tick genome.</title>
        <authorList>
            <person name="Chou S."/>
            <person name="Poskanzer K.E."/>
            <person name="Rollins M."/>
            <person name="Thuy-Boun P.S."/>
        </authorList>
    </citation>
    <scope>NUCLEOTIDE SEQUENCE [LARGE SCALE GENOMIC DNA]</scope>
    <source>
        <strain evidence="6">F_SG_1</strain>
        <tissue evidence="6">Salivary glands</tissue>
    </source>
</reference>
<feature type="domain" description="Fucosyltransferase N-terminal" evidence="5">
    <location>
        <begin position="176"/>
        <end position="301"/>
    </location>
</feature>
<dbReference type="PANTHER" id="PTHR48438">
    <property type="entry name" value="ALPHA-(1,3)-FUCOSYLTRANSFERASE C-RELATED"/>
    <property type="match status" value="1"/>
</dbReference>
<dbReference type="Proteomes" id="UP001321473">
    <property type="component" value="Unassembled WGS sequence"/>
</dbReference>
<keyword evidence="4" id="KW-0812">Transmembrane</keyword>
<evidence type="ECO:0000256" key="4">
    <source>
        <dbReference type="SAM" id="Phobius"/>
    </source>
</evidence>
<feature type="transmembrane region" description="Helical" evidence="4">
    <location>
        <begin position="126"/>
        <end position="147"/>
    </location>
</feature>
<keyword evidence="4" id="KW-0472">Membrane</keyword>
<comment type="subcellular location">
    <subcellularLocation>
        <location evidence="1">Golgi apparatus</location>
        <location evidence="1">Golgi stack membrane</location>
        <topology evidence="1">Single-pass type II membrane protein</topology>
    </subcellularLocation>
</comment>
<dbReference type="GO" id="GO:0008417">
    <property type="term" value="F:fucosyltransferase activity"/>
    <property type="evidence" value="ECO:0007669"/>
    <property type="project" value="InterPro"/>
</dbReference>
<dbReference type="InterPro" id="IPR031481">
    <property type="entry name" value="Glyco_tran_10_N"/>
</dbReference>
<dbReference type="EMBL" id="JARKHS020016231">
    <property type="protein sequence ID" value="KAK8773850.1"/>
    <property type="molecule type" value="Genomic_DNA"/>
</dbReference>
<dbReference type="AlphaFoldDB" id="A0AAQ4EGN5"/>
<evidence type="ECO:0000259" key="5">
    <source>
        <dbReference type="Pfam" id="PF17039"/>
    </source>
</evidence>
<evidence type="ECO:0000256" key="2">
    <source>
        <dbReference type="ARBA" id="ARBA00023034"/>
    </source>
</evidence>
<dbReference type="SUPFAM" id="SSF53756">
    <property type="entry name" value="UDP-Glycosyltransferase/glycogen phosphorylase"/>
    <property type="match status" value="1"/>
</dbReference>
<organism evidence="6 7">
    <name type="scientific">Amblyomma americanum</name>
    <name type="common">Lone star tick</name>
    <dbReference type="NCBI Taxonomy" id="6943"/>
    <lineage>
        <taxon>Eukaryota</taxon>
        <taxon>Metazoa</taxon>
        <taxon>Ecdysozoa</taxon>
        <taxon>Arthropoda</taxon>
        <taxon>Chelicerata</taxon>
        <taxon>Arachnida</taxon>
        <taxon>Acari</taxon>
        <taxon>Parasitiformes</taxon>
        <taxon>Ixodida</taxon>
        <taxon>Ixodoidea</taxon>
        <taxon>Ixodidae</taxon>
        <taxon>Amblyomminae</taxon>
        <taxon>Amblyomma</taxon>
    </lineage>
</organism>
<comment type="caution">
    <text evidence="6">The sequence shown here is derived from an EMBL/GenBank/DDBJ whole genome shotgun (WGS) entry which is preliminary data.</text>
</comment>
<keyword evidence="4" id="KW-1133">Transmembrane helix</keyword>
<feature type="region of interest" description="Disordered" evidence="3">
    <location>
        <begin position="58"/>
        <end position="98"/>
    </location>
</feature>
<keyword evidence="2" id="KW-0333">Golgi apparatus</keyword>
<accession>A0AAQ4EGN5</accession>
<sequence length="443" mass="49268">MAEQLSGSGIRRVLRTVAGIFRPARGPGYMIMEEPELTTCRGKELVVFEALPGIRRRSEPQQSACTEQEEATVADSHSQGPVPSGGERLLDRAPSEQSLSSDDFLPYGARRRIAKCCNEKKSCCCLLAGFACVVVALLALLITLSLLSRPAPVTPLPTPSWLPWRNRTEDNGLPRLLLWNPGESGQSSSHTSAAGDDDHSFFNTIVCKVNGSSHPEVCEITKNRHRLMRSDAIVFYPDNLDINDAPPQRAVDQLWVFWSRQRQPPLSKGTIDSPSLSLPVVARVFNWTMAKREDADVVIPHETFRCQESGDKPQAKPLDRKDNAVALPPKSDVAWILGECEEERFFTEIRSFRPSKNKAGRAVHLHLFPACGATLCETTGECVRYIAERFHFVVVTLLPECFQTAYDVIYEAFKYDLIPIVLTKGKGTLNVPKSSVITSRKQH</sequence>
<evidence type="ECO:0000256" key="3">
    <source>
        <dbReference type="SAM" id="MobiDB-lite"/>
    </source>
</evidence>